<feature type="region of interest" description="Disordered" evidence="1">
    <location>
        <begin position="267"/>
        <end position="289"/>
    </location>
</feature>
<name>A0AAW0ELB1_9AGAR</name>
<evidence type="ECO:0000259" key="2">
    <source>
        <dbReference type="Pfam" id="PF00134"/>
    </source>
</evidence>
<dbReference type="Proteomes" id="UP001362999">
    <property type="component" value="Unassembled WGS sequence"/>
</dbReference>
<dbReference type="PANTHER" id="PTHR15615">
    <property type="match status" value="1"/>
</dbReference>
<evidence type="ECO:0000313" key="4">
    <source>
        <dbReference type="Proteomes" id="UP001362999"/>
    </source>
</evidence>
<dbReference type="GO" id="GO:0000307">
    <property type="term" value="C:cyclin-dependent protein kinase holoenzyme complex"/>
    <property type="evidence" value="ECO:0007669"/>
    <property type="project" value="TreeGrafter"/>
</dbReference>
<feature type="region of interest" description="Disordered" evidence="1">
    <location>
        <begin position="1"/>
        <end position="52"/>
    </location>
</feature>
<dbReference type="SUPFAM" id="SSF47954">
    <property type="entry name" value="Cyclin-like"/>
    <property type="match status" value="1"/>
</dbReference>
<dbReference type="InterPro" id="IPR013922">
    <property type="entry name" value="Cyclin_PHO80-like"/>
</dbReference>
<feature type="compositionally biased region" description="Low complexity" evidence="1">
    <location>
        <begin position="1"/>
        <end position="40"/>
    </location>
</feature>
<dbReference type="InterPro" id="IPR036915">
    <property type="entry name" value="Cyclin-like_sf"/>
</dbReference>
<organism evidence="3 4">
    <name type="scientific">Favolaschia claudopus</name>
    <dbReference type="NCBI Taxonomy" id="2862362"/>
    <lineage>
        <taxon>Eukaryota</taxon>
        <taxon>Fungi</taxon>
        <taxon>Dikarya</taxon>
        <taxon>Basidiomycota</taxon>
        <taxon>Agaricomycotina</taxon>
        <taxon>Agaricomycetes</taxon>
        <taxon>Agaricomycetidae</taxon>
        <taxon>Agaricales</taxon>
        <taxon>Marasmiineae</taxon>
        <taxon>Mycenaceae</taxon>
        <taxon>Favolaschia</taxon>
    </lineage>
</organism>
<proteinExistence type="predicted"/>
<gene>
    <name evidence="3" type="ORF">R3P38DRAFT_2757479</name>
</gene>
<dbReference type="CDD" id="cd20557">
    <property type="entry name" value="CYCLIN_ScPCL1-like"/>
    <property type="match status" value="1"/>
</dbReference>
<protein>
    <submittedName>
        <fullName evidence="3">Cyclin N-terminal domain-containing protein</fullName>
    </submittedName>
</protein>
<dbReference type="Gene3D" id="1.10.472.10">
    <property type="entry name" value="Cyclin-like"/>
    <property type="match status" value="1"/>
</dbReference>
<sequence>MDSPASSSSSSSYSASSSPSSSSSYSSWSPSPKSSTSSSPVHPASLVDPSSHSPELMQLVDMDLSPRVIEYISTTVIETVNHALSRPPTFRSTHTPKFPHFVANVLSRAEVTPATILVTLSYVVRSKRHLSIALEEWALERVFLGALIVASKYTQDSTLRNVHWALVTGVFGKGDIGRIEREFLDVLDWELNVSEADLLAHHELLMISSSSSRTRVTAPSHSVSVPELEPCSSPHSSASSRSPRTPISNDVSPIEVDDIVSPTATLVDEPHAVSISPPSKKRGRPIERQHRRIRDFVRAPGHFAVEVAA</sequence>
<dbReference type="AlphaFoldDB" id="A0AAW0ELB1"/>
<feature type="compositionally biased region" description="Low complexity" evidence="1">
    <location>
        <begin position="230"/>
        <end position="248"/>
    </location>
</feature>
<feature type="region of interest" description="Disordered" evidence="1">
    <location>
        <begin position="218"/>
        <end position="254"/>
    </location>
</feature>
<accession>A0AAW0ELB1</accession>
<evidence type="ECO:0000256" key="1">
    <source>
        <dbReference type="SAM" id="MobiDB-lite"/>
    </source>
</evidence>
<dbReference type="GO" id="GO:0005634">
    <property type="term" value="C:nucleus"/>
    <property type="evidence" value="ECO:0007669"/>
    <property type="project" value="TreeGrafter"/>
</dbReference>
<dbReference type="Pfam" id="PF00134">
    <property type="entry name" value="Cyclin_N"/>
    <property type="match status" value="1"/>
</dbReference>
<comment type="caution">
    <text evidence="3">The sequence shown here is derived from an EMBL/GenBank/DDBJ whole genome shotgun (WGS) entry which is preliminary data.</text>
</comment>
<dbReference type="InterPro" id="IPR006671">
    <property type="entry name" value="Cyclin_N"/>
</dbReference>
<feature type="domain" description="Cyclin N-terminal" evidence="2">
    <location>
        <begin position="84"/>
        <end position="192"/>
    </location>
</feature>
<dbReference type="GO" id="GO:0016538">
    <property type="term" value="F:cyclin-dependent protein serine/threonine kinase regulator activity"/>
    <property type="evidence" value="ECO:0007669"/>
    <property type="project" value="TreeGrafter"/>
</dbReference>
<dbReference type="EMBL" id="JAWWNJ010000001">
    <property type="protein sequence ID" value="KAK7064889.1"/>
    <property type="molecule type" value="Genomic_DNA"/>
</dbReference>
<dbReference type="GO" id="GO:0019901">
    <property type="term" value="F:protein kinase binding"/>
    <property type="evidence" value="ECO:0007669"/>
    <property type="project" value="InterPro"/>
</dbReference>
<dbReference type="PANTHER" id="PTHR15615:SF10">
    <property type="entry name" value="PHO85 CYCLIN-2-RELATED"/>
    <property type="match status" value="1"/>
</dbReference>
<reference evidence="3 4" key="1">
    <citation type="journal article" date="2024" name="J Genomics">
        <title>Draft genome sequencing and assembly of Favolaschia claudopus CIRM-BRFM 2984 isolated from oak limbs.</title>
        <authorList>
            <person name="Navarro D."/>
            <person name="Drula E."/>
            <person name="Chaduli D."/>
            <person name="Cazenave R."/>
            <person name="Ahrendt S."/>
            <person name="Wang J."/>
            <person name="Lipzen A."/>
            <person name="Daum C."/>
            <person name="Barry K."/>
            <person name="Grigoriev I.V."/>
            <person name="Favel A."/>
            <person name="Rosso M.N."/>
            <person name="Martin F."/>
        </authorList>
    </citation>
    <scope>NUCLEOTIDE SEQUENCE [LARGE SCALE GENOMIC DNA]</scope>
    <source>
        <strain evidence="3 4">CIRM-BRFM 2984</strain>
    </source>
</reference>
<feature type="compositionally biased region" description="Basic residues" evidence="1">
    <location>
        <begin position="279"/>
        <end position="289"/>
    </location>
</feature>
<keyword evidence="4" id="KW-1185">Reference proteome</keyword>
<evidence type="ECO:0000313" key="3">
    <source>
        <dbReference type="EMBL" id="KAK7064889.1"/>
    </source>
</evidence>